<evidence type="ECO:0000313" key="2">
    <source>
        <dbReference type="EMBL" id="MFD0923964.1"/>
    </source>
</evidence>
<keyword evidence="3" id="KW-1185">Reference proteome</keyword>
<name>A0ABW3FZX5_9PSEU</name>
<dbReference type="Proteomes" id="UP001597018">
    <property type="component" value="Unassembled WGS sequence"/>
</dbReference>
<evidence type="ECO:0000256" key="1">
    <source>
        <dbReference type="SAM" id="MobiDB-lite"/>
    </source>
</evidence>
<evidence type="ECO:0000313" key="3">
    <source>
        <dbReference type="Proteomes" id="UP001597018"/>
    </source>
</evidence>
<dbReference type="EMBL" id="JBHTIW010000050">
    <property type="protein sequence ID" value="MFD0923964.1"/>
    <property type="molecule type" value="Genomic_DNA"/>
</dbReference>
<gene>
    <name evidence="2" type="ORF">ACFQ16_29820</name>
</gene>
<comment type="caution">
    <text evidence="2">The sequence shown here is derived from an EMBL/GenBank/DDBJ whole genome shotgun (WGS) entry which is preliminary data.</text>
</comment>
<feature type="compositionally biased region" description="Polar residues" evidence="1">
    <location>
        <begin position="10"/>
        <end position="20"/>
    </location>
</feature>
<proteinExistence type="predicted"/>
<sequence length="266" mass="28868">MSSLDEHPTTAGTDLITTTPPAAPTRLGRRFGAVERRGGVLVADPAHLDGADLRDAYRACLLTKLHAQRRAAFEGDVTAERTRHYAAYAAAMRWCGWSVRYRPWRLLRYPDQLKPVPELIVDAMADSLRADELSGLRDCLDSLARDRGPHVEHFGTAAGRGGPVDFDLNLFSVENGRPVLTSVLVSVEMNDGTSGNALFRRPESLFSAALAPGRLVLDPDRFRAVRANLFEILSDEPDNALMGLVTGMFESAPGCSGGPIEESPLG</sequence>
<dbReference type="RefSeq" id="WP_345600130.1">
    <property type="nucleotide sequence ID" value="NZ_BAABLT010000004.1"/>
</dbReference>
<evidence type="ECO:0008006" key="4">
    <source>
        <dbReference type="Google" id="ProtNLM"/>
    </source>
</evidence>
<feature type="region of interest" description="Disordered" evidence="1">
    <location>
        <begin position="1"/>
        <end position="22"/>
    </location>
</feature>
<reference evidence="3" key="1">
    <citation type="journal article" date="2019" name="Int. J. Syst. Evol. Microbiol.">
        <title>The Global Catalogue of Microorganisms (GCM) 10K type strain sequencing project: providing services to taxonomists for standard genome sequencing and annotation.</title>
        <authorList>
            <consortium name="The Broad Institute Genomics Platform"/>
            <consortium name="The Broad Institute Genome Sequencing Center for Infectious Disease"/>
            <person name="Wu L."/>
            <person name="Ma J."/>
        </authorList>
    </citation>
    <scope>NUCLEOTIDE SEQUENCE [LARGE SCALE GENOMIC DNA]</scope>
    <source>
        <strain evidence="3">CCUG 56401</strain>
    </source>
</reference>
<organism evidence="2 3">
    <name type="scientific">Saccharopolyspora rosea</name>
    <dbReference type="NCBI Taxonomy" id="524884"/>
    <lineage>
        <taxon>Bacteria</taxon>
        <taxon>Bacillati</taxon>
        <taxon>Actinomycetota</taxon>
        <taxon>Actinomycetes</taxon>
        <taxon>Pseudonocardiales</taxon>
        <taxon>Pseudonocardiaceae</taxon>
        <taxon>Saccharopolyspora</taxon>
    </lineage>
</organism>
<accession>A0ABW3FZX5</accession>
<protein>
    <recommendedName>
        <fullName evidence="4">DUF5753 domain-containing protein</fullName>
    </recommendedName>
</protein>